<feature type="compositionally biased region" description="Low complexity" evidence="1">
    <location>
        <begin position="1"/>
        <end position="29"/>
    </location>
</feature>
<evidence type="ECO:0000256" key="1">
    <source>
        <dbReference type="SAM" id="MobiDB-lite"/>
    </source>
</evidence>
<sequence length="396" mass="41091">MSSTQSSTSSSSTALSSFTGTTTSSHSLTPAVPSSFPPPSSQTAGSQANGNPNGDGSIATSASLYLYTFLATLVLLLSVSAAIVIRSFVLRRRHRLMVEEAIRNGTWVPPAPPTRLPKVDLSKKPVLWEAYIDKNGDLVGHAVNGSAGGITDVWKMENMKDWDMIKPIAATYVPANEASITPPLPGKPPPSTGLPTIPSVGSLRGASALQPTGQNSGSPDLEAGNVATAPTTPAPAPRSRIPQPRAILSRALRMLNPTPDPTSPLPASLGSNQNTGSNANLVANAGPEGAMGELKSPQVMRVAVFIAMPKPPSAEPHSHPHSHSSSTASHPLQPSTSSSYHPPHLDDDDEQPLPHLEMGVADVLVVPPESAESPVRSGKKAQRGSLGSMATEASDM</sequence>
<feature type="compositionally biased region" description="Polar residues" evidence="1">
    <location>
        <begin position="269"/>
        <end position="281"/>
    </location>
</feature>
<dbReference type="EMBL" id="NHYE01005284">
    <property type="protein sequence ID" value="PPQ75150.1"/>
    <property type="molecule type" value="Genomic_DNA"/>
</dbReference>
<organism evidence="3 4">
    <name type="scientific">Gymnopilus dilepis</name>
    <dbReference type="NCBI Taxonomy" id="231916"/>
    <lineage>
        <taxon>Eukaryota</taxon>
        <taxon>Fungi</taxon>
        <taxon>Dikarya</taxon>
        <taxon>Basidiomycota</taxon>
        <taxon>Agaricomycotina</taxon>
        <taxon>Agaricomycetes</taxon>
        <taxon>Agaricomycetidae</taxon>
        <taxon>Agaricales</taxon>
        <taxon>Agaricineae</taxon>
        <taxon>Hymenogastraceae</taxon>
        <taxon>Gymnopilus</taxon>
    </lineage>
</organism>
<feature type="compositionally biased region" description="Polar residues" evidence="1">
    <location>
        <begin position="42"/>
        <end position="54"/>
    </location>
</feature>
<evidence type="ECO:0000256" key="2">
    <source>
        <dbReference type="SAM" id="Phobius"/>
    </source>
</evidence>
<keyword evidence="4" id="KW-1185">Reference proteome</keyword>
<comment type="caution">
    <text evidence="3">The sequence shown here is derived from an EMBL/GenBank/DDBJ whole genome shotgun (WGS) entry which is preliminary data.</text>
</comment>
<evidence type="ECO:0000313" key="3">
    <source>
        <dbReference type="EMBL" id="PPQ75150.1"/>
    </source>
</evidence>
<accession>A0A409W9I4</accession>
<dbReference type="Proteomes" id="UP000284706">
    <property type="component" value="Unassembled WGS sequence"/>
</dbReference>
<keyword evidence="2" id="KW-0812">Transmembrane</keyword>
<feature type="compositionally biased region" description="Pro residues" evidence="1">
    <location>
        <begin position="182"/>
        <end position="192"/>
    </location>
</feature>
<dbReference type="OrthoDB" id="2683906at2759"/>
<feature type="transmembrane region" description="Helical" evidence="2">
    <location>
        <begin position="64"/>
        <end position="85"/>
    </location>
</feature>
<proteinExistence type="predicted"/>
<dbReference type="InParanoid" id="A0A409W9I4"/>
<dbReference type="AlphaFoldDB" id="A0A409W9I4"/>
<feature type="region of interest" description="Disordered" evidence="1">
    <location>
        <begin position="1"/>
        <end position="54"/>
    </location>
</feature>
<feature type="region of interest" description="Disordered" evidence="1">
    <location>
        <begin position="255"/>
        <end position="292"/>
    </location>
</feature>
<name>A0A409W9I4_9AGAR</name>
<feature type="compositionally biased region" description="Polar residues" evidence="1">
    <location>
        <begin position="209"/>
        <end position="218"/>
    </location>
</feature>
<keyword evidence="2" id="KW-1133">Transmembrane helix</keyword>
<gene>
    <name evidence="3" type="ORF">CVT26_012187</name>
</gene>
<protein>
    <submittedName>
        <fullName evidence="3">Uncharacterized protein</fullName>
    </submittedName>
</protein>
<reference evidence="3 4" key="1">
    <citation type="journal article" date="2018" name="Evol. Lett.">
        <title>Horizontal gene cluster transfer increased hallucinogenic mushroom diversity.</title>
        <authorList>
            <person name="Reynolds H.T."/>
            <person name="Vijayakumar V."/>
            <person name="Gluck-Thaler E."/>
            <person name="Korotkin H.B."/>
            <person name="Matheny P.B."/>
            <person name="Slot J.C."/>
        </authorList>
    </citation>
    <scope>NUCLEOTIDE SEQUENCE [LARGE SCALE GENOMIC DNA]</scope>
    <source>
        <strain evidence="3 4">SRW20</strain>
    </source>
</reference>
<feature type="region of interest" description="Disordered" evidence="1">
    <location>
        <begin position="180"/>
        <end position="242"/>
    </location>
</feature>
<evidence type="ECO:0000313" key="4">
    <source>
        <dbReference type="Proteomes" id="UP000284706"/>
    </source>
</evidence>
<keyword evidence="2" id="KW-0472">Membrane</keyword>
<feature type="region of interest" description="Disordered" evidence="1">
    <location>
        <begin position="310"/>
        <end position="396"/>
    </location>
</feature>